<name>A0AAD7TCU6_9TELE</name>
<dbReference type="Proteomes" id="UP001221898">
    <property type="component" value="Unassembled WGS sequence"/>
</dbReference>
<protein>
    <submittedName>
        <fullName evidence="2">Uncharacterized protein</fullName>
    </submittedName>
</protein>
<evidence type="ECO:0000313" key="2">
    <source>
        <dbReference type="EMBL" id="KAJ8418561.1"/>
    </source>
</evidence>
<gene>
    <name evidence="2" type="ORF">AAFF_G00000600</name>
</gene>
<proteinExistence type="predicted"/>
<sequence>MFVEVRQRARSFHNPRQCQLGGPTVAFMPGLAQRPTPTPGMTHSQAAPRHFLPSPAAIKLPSGSQTHRLWPSLTVPTQHSSSSLFGSSGLGPALLLEAQCALTPSLTQGAPPPAHRLSERAAGGKSATKTI</sequence>
<feature type="region of interest" description="Disordered" evidence="1">
    <location>
        <begin position="105"/>
        <end position="131"/>
    </location>
</feature>
<evidence type="ECO:0000256" key="1">
    <source>
        <dbReference type="SAM" id="MobiDB-lite"/>
    </source>
</evidence>
<accession>A0AAD7TCU6</accession>
<keyword evidence="3" id="KW-1185">Reference proteome</keyword>
<evidence type="ECO:0000313" key="3">
    <source>
        <dbReference type="Proteomes" id="UP001221898"/>
    </source>
</evidence>
<comment type="caution">
    <text evidence="2">The sequence shown here is derived from an EMBL/GenBank/DDBJ whole genome shotgun (WGS) entry which is preliminary data.</text>
</comment>
<feature type="region of interest" description="Disordered" evidence="1">
    <location>
        <begin position="28"/>
        <end position="47"/>
    </location>
</feature>
<dbReference type="AlphaFoldDB" id="A0AAD7TCU6"/>
<dbReference type="EMBL" id="JAINUG010000001">
    <property type="protein sequence ID" value="KAJ8418561.1"/>
    <property type="molecule type" value="Genomic_DNA"/>
</dbReference>
<organism evidence="2 3">
    <name type="scientific">Aldrovandia affinis</name>
    <dbReference type="NCBI Taxonomy" id="143900"/>
    <lineage>
        <taxon>Eukaryota</taxon>
        <taxon>Metazoa</taxon>
        <taxon>Chordata</taxon>
        <taxon>Craniata</taxon>
        <taxon>Vertebrata</taxon>
        <taxon>Euteleostomi</taxon>
        <taxon>Actinopterygii</taxon>
        <taxon>Neopterygii</taxon>
        <taxon>Teleostei</taxon>
        <taxon>Notacanthiformes</taxon>
        <taxon>Halosauridae</taxon>
        <taxon>Aldrovandia</taxon>
    </lineage>
</organism>
<reference evidence="2" key="1">
    <citation type="journal article" date="2023" name="Science">
        <title>Genome structures resolve the early diversification of teleost fishes.</title>
        <authorList>
            <person name="Parey E."/>
            <person name="Louis A."/>
            <person name="Montfort J."/>
            <person name="Bouchez O."/>
            <person name="Roques C."/>
            <person name="Iampietro C."/>
            <person name="Lluch J."/>
            <person name="Castinel A."/>
            <person name="Donnadieu C."/>
            <person name="Desvignes T."/>
            <person name="Floi Bucao C."/>
            <person name="Jouanno E."/>
            <person name="Wen M."/>
            <person name="Mejri S."/>
            <person name="Dirks R."/>
            <person name="Jansen H."/>
            <person name="Henkel C."/>
            <person name="Chen W.J."/>
            <person name="Zahm M."/>
            <person name="Cabau C."/>
            <person name="Klopp C."/>
            <person name="Thompson A.W."/>
            <person name="Robinson-Rechavi M."/>
            <person name="Braasch I."/>
            <person name="Lecointre G."/>
            <person name="Bobe J."/>
            <person name="Postlethwait J.H."/>
            <person name="Berthelot C."/>
            <person name="Roest Crollius H."/>
            <person name="Guiguen Y."/>
        </authorList>
    </citation>
    <scope>NUCLEOTIDE SEQUENCE</scope>
    <source>
        <strain evidence="2">NC1722</strain>
    </source>
</reference>